<protein>
    <submittedName>
        <fullName evidence="2">ADP-ribosyl-[dinitrogen reductase] glycohydrolase</fullName>
    </submittedName>
</protein>
<dbReference type="Gene3D" id="1.10.4080.10">
    <property type="entry name" value="ADP-ribosylation/Crystallin J1"/>
    <property type="match status" value="1"/>
</dbReference>
<evidence type="ECO:0000313" key="1">
    <source>
        <dbReference type="Proteomes" id="UP000694888"/>
    </source>
</evidence>
<organism evidence="1 2">
    <name type="scientific">Aplysia californica</name>
    <name type="common">California sea hare</name>
    <dbReference type="NCBI Taxonomy" id="6500"/>
    <lineage>
        <taxon>Eukaryota</taxon>
        <taxon>Metazoa</taxon>
        <taxon>Spiralia</taxon>
        <taxon>Lophotrochozoa</taxon>
        <taxon>Mollusca</taxon>
        <taxon>Gastropoda</taxon>
        <taxon>Heterobranchia</taxon>
        <taxon>Euthyneura</taxon>
        <taxon>Tectipleura</taxon>
        <taxon>Aplysiida</taxon>
        <taxon>Aplysioidea</taxon>
        <taxon>Aplysiidae</taxon>
        <taxon>Aplysia</taxon>
    </lineage>
</organism>
<dbReference type="InterPro" id="IPR036705">
    <property type="entry name" value="Ribosyl_crysJ1_sf"/>
</dbReference>
<dbReference type="InterPro" id="IPR050792">
    <property type="entry name" value="ADP-ribosylglycohydrolase"/>
</dbReference>
<proteinExistence type="predicted"/>
<dbReference type="InterPro" id="IPR005502">
    <property type="entry name" value="Ribosyl_crysJ1"/>
</dbReference>
<name>A0ABM0JJI8_APLCA</name>
<evidence type="ECO:0000313" key="2">
    <source>
        <dbReference type="RefSeq" id="XP_005095118.2"/>
    </source>
</evidence>
<dbReference type="PANTHER" id="PTHR16222:SF40">
    <property type="entry name" value="ADP-RIBOSYLGLYCOHYDROLASE"/>
    <property type="match status" value="1"/>
</dbReference>
<dbReference type="Proteomes" id="UP000694888">
    <property type="component" value="Unplaced"/>
</dbReference>
<dbReference type="SUPFAM" id="SSF101478">
    <property type="entry name" value="ADP-ribosylglycohydrolase"/>
    <property type="match status" value="1"/>
</dbReference>
<dbReference type="RefSeq" id="XP_005095118.2">
    <property type="nucleotide sequence ID" value="XM_005095061.3"/>
</dbReference>
<gene>
    <name evidence="2" type="primary">LOC101846494</name>
</gene>
<dbReference type="GeneID" id="101846494"/>
<reference evidence="2" key="1">
    <citation type="submission" date="2025-08" db="UniProtKB">
        <authorList>
            <consortium name="RefSeq"/>
        </authorList>
    </citation>
    <scope>IDENTIFICATION</scope>
</reference>
<sequence>MAALEVEVDSAHVPAAVCEQMLATVLGQCIGDALGLLTEFMSKEEAKEYYGRKPKNLKYAQKVPDLHRSRWKDGDWTDDTDQMILILQGILYNKGEVLTCDFAARMRRWMRQGFPELGDFGGNGIGATTSKVLNQEKFLETPHEVAYMVWDRNQRNVAPNGAVMRTSILGLHQWQDLDAVIKNCIEICKTTHHDPRCQASTIAVSTCIAQMLQHTAHKQTAKSGSLNVDSLIKKSYELACSVLETEEQKKELWMFQSCKKIKELELSGAGGIGYTYKCMGAGFWALKQDNFKKAMIQVVMQAGDADTNGCVAGAMLACKLGLSAIPKDWIDELEHKDWLMEYFHRFVRLQSELSKPVSERTSNDDLSLEALRELTQKIRDEQQKDSASKT</sequence>
<accession>A0ABM0JJI8</accession>
<dbReference type="PANTHER" id="PTHR16222">
    <property type="entry name" value="ADP-RIBOSYLGLYCOHYDROLASE"/>
    <property type="match status" value="1"/>
</dbReference>
<dbReference type="Pfam" id="PF03747">
    <property type="entry name" value="ADP_ribosyl_GH"/>
    <property type="match status" value="1"/>
</dbReference>
<keyword evidence="1" id="KW-1185">Reference proteome</keyword>